<dbReference type="GO" id="GO:0016491">
    <property type="term" value="F:oxidoreductase activity"/>
    <property type="evidence" value="ECO:0007669"/>
    <property type="project" value="UniProtKB-KW"/>
</dbReference>
<dbReference type="GO" id="GO:0071949">
    <property type="term" value="F:FAD binding"/>
    <property type="evidence" value="ECO:0007669"/>
    <property type="project" value="InterPro"/>
</dbReference>
<dbReference type="RefSeq" id="XP_062644729.1">
    <property type="nucleotide sequence ID" value="XM_062791388.1"/>
</dbReference>
<dbReference type="GeneID" id="87828157"/>
<dbReference type="PANTHER" id="PTHR42973:SF22">
    <property type="entry name" value="FAD-BINDING PCMH-TYPE DOMAIN-CONTAINING PROTEIN-RELATED"/>
    <property type="match status" value="1"/>
</dbReference>
<evidence type="ECO:0000256" key="1">
    <source>
        <dbReference type="ARBA" id="ARBA00005466"/>
    </source>
</evidence>
<comment type="caution">
    <text evidence="6">The sequence shown here is derived from an EMBL/GenBank/DDBJ whole genome shotgun (WGS) entry which is preliminary data.</text>
</comment>
<comment type="similarity">
    <text evidence="1">Belongs to the oxygen-dependent FAD-linked oxidoreductase family.</text>
</comment>
<keyword evidence="3" id="KW-0274">FAD</keyword>
<dbReference type="InterPro" id="IPR016169">
    <property type="entry name" value="FAD-bd_PCMH_sub2"/>
</dbReference>
<evidence type="ECO:0000256" key="3">
    <source>
        <dbReference type="ARBA" id="ARBA00022827"/>
    </source>
</evidence>
<keyword evidence="4" id="KW-0560">Oxidoreductase</keyword>
<reference evidence="6" key="2">
    <citation type="submission" date="2023-05" db="EMBL/GenBank/DDBJ databases">
        <authorList>
            <consortium name="Lawrence Berkeley National Laboratory"/>
            <person name="Steindorff A."/>
            <person name="Hensen N."/>
            <person name="Bonometti L."/>
            <person name="Westerberg I."/>
            <person name="Brannstrom I.O."/>
            <person name="Guillou S."/>
            <person name="Cros-Aarteil S."/>
            <person name="Calhoun S."/>
            <person name="Haridas S."/>
            <person name="Kuo A."/>
            <person name="Mondo S."/>
            <person name="Pangilinan J."/>
            <person name="Riley R."/>
            <person name="Labutti K."/>
            <person name="Andreopoulos B."/>
            <person name="Lipzen A."/>
            <person name="Chen C."/>
            <person name="Yanf M."/>
            <person name="Daum C."/>
            <person name="Ng V."/>
            <person name="Clum A."/>
            <person name="Ohm R."/>
            <person name="Martin F."/>
            <person name="Silar P."/>
            <person name="Natvig D."/>
            <person name="Lalanne C."/>
            <person name="Gautier V."/>
            <person name="Ament-Velasquez S.L."/>
            <person name="Kruys A."/>
            <person name="Hutchinson M.I."/>
            <person name="Powell A.J."/>
            <person name="Barry K."/>
            <person name="Miller A.N."/>
            <person name="Grigoriev I.V."/>
            <person name="Debuchy R."/>
            <person name="Gladieux P."/>
            <person name="Thoren M.H."/>
            <person name="Johannesson H."/>
        </authorList>
    </citation>
    <scope>NUCLEOTIDE SEQUENCE</scope>
    <source>
        <strain evidence="6">CBS 731.68</strain>
    </source>
</reference>
<name>A0AAN6TUG3_9PEZI</name>
<dbReference type="InterPro" id="IPR016166">
    <property type="entry name" value="FAD-bd_PCMH"/>
</dbReference>
<evidence type="ECO:0000313" key="6">
    <source>
        <dbReference type="EMBL" id="KAK4120958.1"/>
    </source>
</evidence>
<keyword evidence="7" id="KW-1185">Reference proteome</keyword>
<dbReference type="PANTHER" id="PTHR42973">
    <property type="entry name" value="BINDING OXIDOREDUCTASE, PUTATIVE (AFU_ORTHOLOGUE AFUA_1G17690)-RELATED"/>
    <property type="match status" value="1"/>
</dbReference>
<sequence>MPNTNRADLVDALARALGNEAGSFSRPGSDDYEQINNSYFSAFENELRPSYIVRPSTVEQVRALLDVLRPHALSGSCRIAIRGEGITLSDGKSAVEIVTGETWTTVYAELDKHGLTVTGGRVGRIGVAGFILGGGLSLFSTRMGFACDSVIEFKVVLASGQLVRASADENADLWIALKGGLNNFGIVTSITMKTFQRRDIWGGVTYYMPGTFSQILQTACDFVQNEPDEDVQIMCSAGYGYGHQAVTCIMYHTQGKVNPPSLQPFTAVQPQIEQMGTMRTATHTDFYGELSKFTSDGMRQYYASITIKPDIALMEAFHNKWQETLATIQDAEGLVFSFGFHPLTKALLANSARAGGNAMNIPPSDGPLFIILINPCWTQPRDDSRIFAAVEAMLAEFRRLAREKELLHRYIFTNYAYHKDDVLAGYGEESLARLRVVRRTYDPEGLFQTCVSGAFKLGV</sequence>
<accession>A0AAN6TUG3</accession>
<evidence type="ECO:0000256" key="2">
    <source>
        <dbReference type="ARBA" id="ARBA00022630"/>
    </source>
</evidence>
<dbReference type="SUPFAM" id="SSF56176">
    <property type="entry name" value="FAD-binding/transporter-associated domain-like"/>
    <property type="match status" value="1"/>
</dbReference>
<dbReference type="Gene3D" id="3.40.462.20">
    <property type="match status" value="1"/>
</dbReference>
<dbReference type="Gene3D" id="3.30.465.10">
    <property type="match status" value="2"/>
</dbReference>
<dbReference type="PROSITE" id="PS51387">
    <property type="entry name" value="FAD_PCMH"/>
    <property type="match status" value="1"/>
</dbReference>
<dbReference type="InterPro" id="IPR050416">
    <property type="entry name" value="FAD-linked_Oxidoreductase"/>
</dbReference>
<evidence type="ECO:0000259" key="5">
    <source>
        <dbReference type="PROSITE" id="PS51387"/>
    </source>
</evidence>
<organism evidence="6 7">
    <name type="scientific">Parathielavia appendiculata</name>
    <dbReference type="NCBI Taxonomy" id="2587402"/>
    <lineage>
        <taxon>Eukaryota</taxon>
        <taxon>Fungi</taxon>
        <taxon>Dikarya</taxon>
        <taxon>Ascomycota</taxon>
        <taxon>Pezizomycotina</taxon>
        <taxon>Sordariomycetes</taxon>
        <taxon>Sordariomycetidae</taxon>
        <taxon>Sordariales</taxon>
        <taxon>Chaetomiaceae</taxon>
        <taxon>Parathielavia</taxon>
    </lineage>
</organism>
<proteinExistence type="inferred from homology"/>
<dbReference type="EMBL" id="MU853235">
    <property type="protein sequence ID" value="KAK4120958.1"/>
    <property type="molecule type" value="Genomic_DNA"/>
</dbReference>
<dbReference type="AlphaFoldDB" id="A0AAN6TUG3"/>
<gene>
    <name evidence="6" type="ORF">N657DRAFT_636020</name>
</gene>
<protein>
    <submittedName>
        <fullName evidence="6">FAD-binding domain-containing protein</fullName>
    </submittedName>
</protein>
<dbReference type="InterPro" id="IPR006094">
    <property type="entry name" value="Oxid_FAD_bind_N"/>
</dbReference>
<dbReference type="InterPro" id="IPR036318">
    <property type="entry name" value="FAD-bd_PCMH-like_sf"/>
</dbReference>
<dbReference type="Proteomes" id="UP001302602">
    <property type="component" value="Unassembled WGS sequence"/>
</dbReference>
<reference evidence="6" key="1">
    <citation type="journal article" date="2023" name="Mol. Phylogenet. Evol.">
        <title>Genome-scale phylogeny and comparative genomics of the fungal order Sordariales.</title>
        <authorList>
            <person name="Hensen N."/>
            <person name="Bonometti L."/>
            <person name="Westerberg I."/>
            <person name="Brannstrom I.O."/>
            <person name="Guillou S."/>
            <person name="Cros-Aarteil S."/>
            <person name="Calhoun S."/>
            <person name="Haridas S."/>
            <person name="Kuo A."/>
            <person name="Mondo S."/>
            <person name="Pangilinan J."/>
            <person name="Riley R."/>
            <person name="LaButti K."/>
            <person name="Andreopoulos B."/>
            <person name="Lipzen A."/>
            <person name="Chen C."/>
            <person name="Yan M."/>
            <person name="Daum C."/>
            <person name="Ng V."/>
            <person name="Clum A."/>
            <person name="Steindorff A."/>
            <person name="Ohm R.A."/>
            <person name="Martin F."/>
            <person name="Silar P."/>
            <person name="Natvig D.O."/>
            <person name="Lalanne C."/>
            <person name="Gautier V."/>
            <person name="Ament-Velasquez S.L."/>
            <person name="Kruys A."/>
            <person name="Hutchinson M.I."/>
            <person name="Powell A.J."/>
            <person name="Barry K."/>
            <person name="Miller A.N."/>
            <person name="Grigoriev I.V."/>
            <person name="Debuchy R."/>
            <person name="Gladieux P."/>
            <person name="Hiltunen Thoren M."/>
            <person name="Johannesson H."/>
        </authorList>
    </citation>
    <scope>NUCLEOTIDE SEQUENCE</scope>
    <source>
        <strain evidence="6">CBS 731.68</strain>
    </source>
</reference>
<feature type="domain" description="FAD-binding PCMH-type" evidence="5">
    <location>
        <begin position="1"/>
        <end position="197"/>
    </location>
</feature>
<evidence type="ECO:0000313" key="7">
    <source>
        <dbReference type="Proteomes" id="UP001302602"/>
    </source>
</evidence>
<keyword evidence="2" id="KW-0285">Flavoprotein</keyword>
<evidence type="ECO:0000256" key="4">
    <source>
        <dbReference type="ARBA" id="ARBA00023002"/>
    </source>
</evidence>
<dbReference type="Pfam" id="PF01565">
    <property type="entry name" value="FAD_binding_4"/>
    <property type="match status" value="1"/>
</dbReference>